<dbReference type="Proteomes" id="UP000186268">
    <property type="component" value="Unassembled WGS sequence"/>
</dbReference>
<evidence type="ECO:0000313" key="1">
    <source>
        <dbReference type="EMBL" id="OKP02225.1"/>
    </source>
</evidence>
<comment type="caution">
    <text evidence="1">The sequence shown here is derived from an EMBL/GenBank/DDBJ whole genome shotgun (WGS) entry which is preliminary data.</text>
</comment>
<name>A0A1Q5TPR2_9GAMM</name>
<keyword evidence="2" id="KW-1185">Reference proteome</keyword>
<gene>
    <name evidence="1" type="ORF">Xedl_02384</name>
</gene>
<accession>A0A1Q5TPR2</accession>
<reference evidence="1 2" key="1">
    <citation type="submission" date="2016-09" db="EMBL/GenBank/DDBJ databases">
        <title>Xenorhabdus thuongxuanensis sp. nov. and Xenorhabdus eapokensis sp. nov., isolated from Steinernema species.</title>
        <authorList>
            <person name="Kaempfer P."/>
            <person name="Tobias N.J."/>
            <person name="Phan Ke L."/>
            <person name="Bode H.B."/>
            <person name="Glaeser S.P."/>
        </authorList>
    </citation>
    <scope>NUCLEOTIDE SEQUENCE [LARGE SCALE GENOMIC DNA]</scope>
    <source>
        <strain evidence="1 2">DL20</strain>
    </source>
</reference>
<organism evidence="1 2">
    <name type="scientific">Xenorhabdus eapokensis</name>
    <dbReference type="NCBI Taxonomy" id="1873482"/>
    <lineage>
        <taxon>Bacteria</taxon>
        <taxon>Pseudomonadati</taxon>
        <taxon>Pseudomonadota</taxon>
        <taxon>Gammaproteobacteria</taxon>
        <taxon>Enterobacterales</taxon>
        <taxon>Morganellaceae</taxon>
        <taxon>Xenorhabdus</taxon>
    </lineage>
</organism>
<dbReference type="AlphaFoldDB" id="A0A1Q5TPR2"/>
<protein>
    <recommendedName>
        <fullName evidence="3">Choloylglycine hydrolase</fullName>
    </recommendedName>
</protein>
<evidence type="ECO:0008006" key="3">
    <source>
        <dbReference type="Google" id="ProtNLM"/>
    </source>
</evidence>
<dbReference type="EMBL" id="MKGQ01000016">
    <property type="protein sequence ID" value="OKP02225.1"/>
    <property type="molecule type" value="Genomic_DNA"/>
</dbReference>
<proteinExistence type="predicted"/>
<sequence length="40" mass="4528">MCTSFLIPTINDSNITNGYVYGRTMEFGLEPESNILMNQI</sequence>
<evidence type="ECO:0000313" key="2">
    <source>
        <dbReference type="Proteomes" id="UP000186268"/>
    </source>
</evidence>